<accession>A0ACC6FU84</accession>
<name>A0ACC6FU84_9HELI</name>
<proteinExistence type="predicted"/>
<organism evidence="1 2">
    <name type="scientific">Helicobacter zhangjianzhongii</name>
    <dbReference type="NCBI Taxonomy" id="2974574"/>
    <lineage>
        <taxon>Bacteria</taxon>
        <taxon>Pseudomonadati</taxon>
        <taxon>Campylobacterota</taxon>
        <taxon>Epsilonproteobacteria</taxon>
        <taxon>Campylobacterales</taxon>
        <taxon>Helicobacteraceae</taxon>
        <taxon>Helicobacter</taxon>
    </lineage>
</organism>
<reference evidence="1 2" key="1">
    <citation type="journal article" date="2023" name="Microorganisms">
        <title>Isolation and Genomic Characteristics of Cat-Borne Campylobacter felis sp. nov. and Sheep-Borne Campylobacter ovis sp. nov.</title>
        <authorList>
            <person name="Wang H."/>
            <person name="Li Y."/>
            <person name="Gu Y."/>
            <person name="Zhou G."/>
            <person name="Chen X."/>
            <person name="Zhang X."/>
            <person name="Shao Z."/>
            <person name="Zhang J."/>
            <person name="Zhang M."/>
        </authorList>
    </citation>
    <scope>NUCLEOTIDE SEQUENCE [LARGE SCALE GENOMIC DNA]</scope>
    <source>
        <strain evidence="1 2">XJK30-2</strain>
    </source>
</reference>
<dbReference type="EMBL" id="JANURN010000007">
    <property type="protein sequence ID" value="MDL0082652.1"/>
    <property type="molecule type" value="Genomic_DNA"/>
</dbReference>
<evidence type="ECO:0000313" key="2">
    <source>
        <dbReference type="Proteomes" id="UP001173802"/>
    </source>
</evidence>
<sequence>MRYRGFYASRSVAKSATRLLAATSTQHNKVDSKPHQCQRRWISDRAITKAQV</sequence>
<keyword evidence="2" id="KW-1185">Reference proteome</keyword>
<dbReference type="Proteomes" id="UP001173802">
    <property type="component" value="Unassembled WGS sequence"/>
</dbReference>
<comment type="caution">
    <text evidence="1">The sequence shown here is derived from an EMBL/GenBank/DDBJ whole genome shotgun (WGS) entry which is preliminary data.</text>
</comment>
<protein>
    <submittedName>
        <fullName evidence="1">Uncharacterized protein</fullName>
    </submittedName>
</protein>
<gene>
    <name evidence="1" type="ORF">NYG90_08230</name>
</gene>
<evidence type="ECO:0000313" key="1">
    <source>
        <dbReference type="EMBL" id="MDL0082652.1"/>
    </source>
</evidence>